<accession>A0A1G7ZK32</accession>
<proteinExistence type="predicted"/>
<organism evidence="1 2">
    <name type="scientific">Pedobacter terrae</name>
    <dbReference type="NCBI Taxonomy" id="405671"/>
    <lineage>
        <taxon>Bacteria</taxon>
        <taxon>Pseudomonadati</taxon>
        <taxon>Bacteroidota</taxon>
        <taxon>Sphingobacteriia</taxon>
        <taxon>Sphingobacteriales</taxon>
        <taxon>Sphingobacteriaceae</taxon>
        <taxon>Pedobacter</taxon>
    </lineage>
</organism>
<evidence type="ECO:0000313" key="1">
    <source>
        <dbReference type="EMBL" id="SDH09068.1"/>
    </source>
</evidence>
<keyword evidence="2" id="KW-1185">Reference proteome</keyword>
<name>A0A1G7ZK32_9SPHI</name>
<dbReference type="Proteomes" id="UP000199643">
    <property type="component" value="Unassembled WGS sequence"/>
</dbReference>
<gene>
    <name evidence="1" type="ORF">SAMN05421827_11680</name>
</gene>
<dbReference type="EMBL" id="FNCH01000016">
    <property type="protein sequence ID" value="SDH09068.1"/>
    <property type="molecule type" value="Genomic_DNA"/>
</dbReference>
<reference evidence="2" key="1">
    <citation type="submission" date="2016-10" db="EMBL/GenBank/DDBJ databases">
        <authorList>
            <person name="Varghese N."/>
            <person name="Submissions S."/>
        </authorList>
    </citation>
    <scope>NUCLEOTIDE SEQUENCE [LARGE SCALE GENOMIC DNA]</scope>
    <source>
        <strain evidence="2">DSM 17933</strain>
    </source>
</reference>
<dbReference type="AlphaFoldDB" id="A0A1G7ZK32"/>
<sequence length="45" mass="5213">MKTANKINPIAYRIGMTNRAKSIDFKALFLTNNYRIQVINVKNPM</sequence>
<protein>
    <submittedName>
        <fullName evidence="1">Uncharacterized protein</fullName>
    </submittedName>
</protein>
<evidence type="ECO:0000313" key="2">
    <source>
        <dbReference type="Proteomes" id="UP000199643"/>
    </source>
</evidence>